<dbReference type="SUPFAM" id="SSF56281">
    <property type="entry name" value="Metallo-hydrolase/oxidoreductase"/>
    <property type="match status" value="1"/>
</dbReference>
<dbReference type="PROSITE" id="PS50206">
    <property type="entry name" value="RHODANESE_3"/>
    <property type="match status" value="2"/>
</dbReference>
<keyword evidence="1" id="KW-0479">Metal-binding</keyword>
<dbReference type="InterPro" id="IPR036873">
    <property type="entry name" value="Rhodanese-like_dom_sf"/>
</dbReference>
<evidence type="ECO:0000313" key="4">
    <source>
        <dbReference type="Proteomes" id="UP000321816"/>
    </source>
</evidence>
<dbReference type="CDD" id="cd07724">
    <property type="entry name" value="POD-like_MBL-fold"/>
    <property type="match status" value="1"/>
</dbReference>
<dbReference type="InterPro" id="IPR051682">
    <property type="entry name" value="Mito_Persulfide_Diox"/>
</dbReference>
<protein>
    <submittedName>
        <fullName evidence="3">MBL fold metallo-hydrolase</fullName>
    </submittedName>
</protein>
<dbReference type="PANTHER" id="PTHR43084:SF1">
    <property type="entry name" value="PERSULFIDE DIOXYGENASE ETHE1, MITOCHONDRIAL"/>
    <property type="match status" value="1"/>
</dbReference>
<evidence type="ECO:0000259" key="2">
    <source>
        <dbReference type="PROSITE" id="PS50206"/>
    </source>
</evidence>
<dbReference type="InterPro" id="IPR001763">
    <property type="entry name" value="Rhodanese-like_dom"/>
</dbReference>
<sequence length="466" mass="51110">MYLKYFYDNKLAQASYMVGCQKTGEAAVIDPSRQVDEYTAAAEEQGFTITAALETHIHADYVSGSRELSSRTGAVIYHSVEGAENGGYDFPDEEKTKGMKEGDKIEVGNTWMEVLHTPGHTPEHVSFLLTDGANPDKPIGIFTGDFVFVGDVGRPDLLEKSVGVKDSAKEGAEQMFASLKKFKQLDDYLQIWPGHGAGSSCGKALGAVPTSTVGYEKLFNPALQPDKEEEFIDFLLDGQPEPPSYFGKMKEINVGRVPLLSSIEQPVRYSYNAGQIEKLAEDKNVMVVDTRSPAAYAGGSAEGTVNIALEGPFLEWMGWLADYEADLYFITEEKDQQDILQALAKIGLDNVKGFFSPKTLKGSGLRTYENVSASDLSEKDSIQVADVRFDDEWKTAHIPGAVHIKLNELQKKGEKKLSKDKPVAVHCETGVRSAIAASILLNQGFDVKNLQHGFQEWKKAELAVTS</sequence>
<gene>
    <name evidence="3" type="ORF">FTX54_002910</name>
</gene>
<dbReference type="SUPFAM" id="SSF52821">
    <property type="entry name" value="Rhodanese/Cell cycle control phosphatase"/>
    <property type="match status" value="2"/>
</dbReference>
<dbReference type="GO" id="GO:0070813">
    <property type="term" value="P:hydrogen sulfide metabolic process"/>
    <property type="evidence" value="ECO:0007669"/>
    <property type="project" value="TreeGrafter"/>
</dbReference>
<accession>A0A5C7FEY9</accession>
<dbReference type="KEGG" id="ahal:FTX54_002910"/>
<organism evidence="3 4">
    <name type="scientific">Alkalicoccus halolimnae</name>
    <dbReference type="NCBI Taxonomy" id="1667239"/>
    <lineage>
        <taxon>Bacteria</taxon>
        <taxon>Bacillati</taxon>
        <taxon>Bacillota</taxon>
        <taxon>Bacilli</taxon>
        <taxon>Bacillales</taxon>
        <taxon>Bacillaceae</taxon>
        <taxon>Alkalicoccus</taxon>
    </lineage>
</organism>
<dbReference type="InterPro" id="IPR036866">
    <property type="entry name" value="RibonucZ/Hydroxyglut_hydro"/>
</dbReference>
<proteinExistence type="predicted"/>
<dbReference type="Pfam" id="PF00753">
    <property type="entry name" value="Lactamase_B"/>
    <property type="match status" value="1"/>
</dbReference>
<dbReference type="InterPro" id="IPR001279">
    <property type="entry name" value="Metallo-B-lactamas"/>
</dbReference>
<dbReference type="Gene3D" id="3.40.250.10">
    <property type="entry name" value="Rhodanese-like domain"/>
    <property type="match status" value="2"/>
</dbReference>
<evidence type="ECO:0000256" key="1">
    <source>
        <dbReference type="ARBA" id="ARBA00022723"/>
    </source>
</evidence>
<dbReference type="GO" id="GO:0050313">
    <property type="term" value="F:sulfur dioxygenase activity"/>
    <property type="evidence" value="ECO:0007669"/>
    <property type="project" value="InterPro"/>
</dbReference>
<dbReference type="Pfam" id="PF00581">
    <property type="entry name" value="Rhodanese"/>
    <property type="match status" value="2"/>
</dbReference>
<dbReference type="GO" id="GO:0006749">
    <property type="term" value="P:glutathione metabolic process"/>
    <property type="evidence" value="ECO:0007669"/>
    <property type="project" value="InterPro"/>
</dbReference>
<dbReference type="GO" id="GO:0046872">
    <property type="term" value="F:metal ion binding"/>
    <property type="evidence" value="ECO:0007669"/>
    <property type="project" value="UniProtKB-KW"/>
</dbReference>
<dbReference type="RefSeq" id="WP_147804902.1">
    <property type="nucleotide sequence ID" value="NZ_CP144914.1"/>
</dbReference>
<dbReference type="OrthoDB" id="9784009at2"/>
<feature type="domain" description="Rhodanese" evidence="2">
    <location>
        <begin position="378"/>
        <end position="466"/>
    </location>
</feature>
<dbReference type="FunFam" id="3.60.15.10:FF:000030">
    <property type="entry name" value="Metallo-beta-lactamase family protein"/>
    <property type="match status" value="1"/>
</dbReference>
<dbReference type="InterPro" id="IPR044528">
    <property type="entry name" value="POD-like_MBL-fold"/>
</dbReference>
<dbReference type="Gene3D" id="3.60.15.10">
    <property type="entry name" value="Ribonuclease Z/Hydroxyacylglutathione hydrolase-like"/>
    <property type="match status" value="1"/>
</dbReference>
<feature type="domain" description="Rhodanese" evidence="2">
    <location>
        <begin position="281"/>
        <end position="350"/>
    </location>
</feature>
<dbReference type="CDD" id="cd00158">
    <property type="entry name" value="RHOD"/>
    <property type="match status" value="1"/>
</dbReference>
<dbReference type="AlphaFoldDB" id="A0A5C7FEY9"/>
<evidence type="ECO:0000313" key="3">
    <source>
        <dbReference type="EMBL" id="WWD80531.1"/>
    </source>
</evidence>
<dbReference type="SMART" id="SM00450">
    <property type="entry name" value="RHOD"/>
    <property type="match status" value="1"/>
</dbReference>
<dbReference type="Proteomes" id="UP000321816">
    <property type="component" value="Chromosome"/>
</dbReference>
<reference evidence="3 4" key="1">
    <citation type="submission" date="2024-01" db="EMBL/GenBank/DDBJ databases">
        <title>Complete Genome Sequence of Alkalicoccus halolimnae BZ-SZ-XJ29T, a Moderately Halophilic Bacterium Isolated from a Salt Lake.</title>
        <authorList>
            <person name="Zhao B."/>
        </authorList>
    </citation>
    <scope>NUCLEOTIDE SEQUENCE [LARGE SCALE GENOMIC DNA]</scope>
    <source>
        <strain evidence="3 4">BZ-SZ-XJ29</strain>
    </source>
</reference>
<name>A0A5C7FEY9_9BACI</name>
<dbReference type="PANTHER" id="PTHR43084">
    <property type="entry name" value="PERSULFIDE DIOXYGENASE ETHE1"/>
    <property type="match status" value="1"/>
</dbReference>
<keyword evidence="4" id="KW-1185">Reference proteome</keyword>
<dbReference type="SMART" id="SM00849">
    <property type="entry name" value="Lactamase_B"/>
    <property type="match status" value="1"/>
</dbReference>
<dbReference type="EMBL" id="CP144914">
    <property type="protein sequence ID" value="WWD80531.1"/>
    <property type="molecule type" value="Genomic_DNA"/>
</dbReference>